<dbReference type="EMBL" id="CP060784">
    <property type="protein sequence ID" value="QNP51843.1"/>
    <property type="molecule type" value="Genomic_DNA"/>
</dbReference>
<dbReference type="Pfam" id="PF03928">
    <property type="entry name" value="HbpS-like"/>
    <property type="match status" value="1"/>
</dbReference>
<accession>A0A7H0GU77</accession>
<dbReference type="PANTHER" id="PTHR34309">
    <property type="entry name" value="SLR1406 PROTEIN"/>
    <property type="match status" value="1"/>
</dbReference>
<sequence>MSITLKQAQQALTAAHEAAVQHNVKMNIAIVDSGANLVTFLRMDDAWLGSLDISIKKAKTARFFDMNTGEIGKLSQPGGPLYNIEHSNNGLITFPGGIPIRNNQGAVIGAIGVSGDTVENDHTVAQAGADAVQAVKE</sequence>
<dbReference type="KEGG" id="hqi:H9L05_18155"/>
<dbReference type="InterPro" id="IPR005624">
    <property type="entry name" value="PduO/GlcC-like"/>
</dbReference>
<dbReference type="Gene3D" id="3.30.450.150">
    <property type="entry name" value="Haem-degrading domain"/>
    <property type="match status" value="1"/>
</dbReference>
<evidence type="ECO:0000313" key="2">
    <source>
        <dbReference type="Proteomes" id="UP000516093"/>
    </source>
</evidence>
<dbReference type="SUPFAM" id="SSF143744">
    <property type="entry name" value="GlcG-like"/>
    <property type="match status" value="1"/>
</dbReference>
<reference evidence="1 2" key="1">
    <citation type="submission" date="2020-08" db="EMBL/GenBank/DDBJ databases">
        <title>Genome sequence of Hymenobacter qilianensis JCM 19763T.</title>
        <authorList>
            <person name="Hyun D.-W."/>
            <person name="Bae J.-W."/>
        </authorList>
    </citation>
    <scope>NUCLEOTIDE SEQUENCE [LARGE SCALE GENOMIC DNA]</scope>
    <source>
        <strain evidence="1 2">JCM 19763</strain>
    </source>
</reference>
<dbReference type="AlphaFoldDB" id="A0A7H0GU77"/>
<dbReference type="InterPro" id="IPR038084">
    <property type="entry name" value="PduO/GlcC-like_sf"/>
</dbReference>
<evidence type="ECO:0000313" key="1">
    <source>
        <dbReference type="EMBL" id="QNP51843.1"/>
    </source>
</evidence>
<keyword evidence="2" id="KW-1185">Reference proteome</keyword>
<name>A0A7H0GU77_9BACT</name>
<dbReference type="RefSeq" id="WP_187732112.1">
    <property type="nucleotide sequence ID" value="NZ_BMFN01000002.1"/>
</dbReference>
<protein>
    <submittedName>
        <fullName evidence="1">Heme-binding protein</fullName>
    </submittedName>
</protein>
<gene>
    <name evidence="1" type="ORF">H9L05_18155</name>
</gene>
<organism evidence="1 2">
    <name type="scientific">Hymenobacter qilianensis</name>
    <dbReference type="NCBI Taxonomy" id="1385715"/>
    <lineage>
        <taxon>Bacteria</taxon>
        <taxon>Pseudomonadati</taxon>
        <taxon>Bacteroidota</taxon>
        <taxon>Cytophagia</taxon>
        <taxon>Cytophagales</taxon>
        <taxon>Hymenobacteraceae</taxon>
        <taxon>Hymenobacter</taxon>
    </lineage>
</organism>
<proteinExistence type="predicted"/>
<dbReference type="InterPro" id="IPR052517">
    <property type="entry name" value="GlcG_carb_metab_protein"/>
</dbReference>
<dbReference type="PANTHER" id="PTHR34309:SF1">
    <property type="entry name" value="PROTEIN GLCG"/>
    <property type="match status" value="1"/>
</dbReference>
<dbReference type="Proteomes" id="UP000516093">
    <property type="component" value="Chromosome"/>
</dbReference>